<dbReference type="InterPro" id="IPR000821">
    <property type="entry name" value="Ala_racemase"/>
</dbReference>
<proteinExistence type="predicted"/>
<dbReference type="EMBL" id="AP019831">
    <property type="protein sequence ID" value="BBM45830.1"/>
    <property type="molecule type" value="Genomic_DNA"/>
</dbReference>
<dbReference type="GO" id="GO:0030632">
    <property type="term" value="P:D-alanine biosynthetic process"/>
    <property type="evidence" value="ECO:0007669"/>
    <property type="project" value="TreeGrafter"/>
</dbReference>
<dbReference type="InterPro" id="IPR020622">
    <property type="entry name" value="Ala_racemase_pyridoxalP-BS"/>
</dbReference>
<dbReference type="Gene3D" id="2.40.37.10">
    <property type="entry name" value="Lyase, Ornithine Decarboxylase, Chain A, domain 1"/>
    <property type="match status" value="1"/>
</dbReference>
<evidence type="ECO:0000256" key="2">
    <source>
        <dbReference type="ARBA" id="ARBA00022898"/>
    </source>
</evidence>
<gene>
    <name evidence="7" type="ORF">JMUB3870_1950</name>
</gene>
<dbReference type="Proteomes" id="UP000422644">
    <property type="component" value="Chromosome"/>
</dbReference>
<evidence type="ECO:0000256" key="1">
    <source>
        <dbReference type="ARBA" id="ARBA00001933"/>
    </source>
</evidence>
<dbReference type="GO" id="GO:0005829">
    <property type="term" value="C:cytosol"/>
    <property type="evidence" value="ECO:0007669"/>
    <property type="project" value="TreeGrafter"/>
</dbReference>
<dbReference type="SMART" id="SM01005">
    <property type="entry name" value="Ala_racemase_C"/>
    <property type="match status" value="1"/>
</dbReference>
<dbReference type="GO" id="GO:0030170">
    <property type="term" value="F:pyridoxal phosphate binding"/>
    <property type="evidence" value="ECO:0007669"/>
    <property type="project" value="TreeGrafter"/>
</dbReference>
<dbReference type="PRINTS" id="PR00992">
    <property type="entry name" value="ALARACEMASE"/>
</dbReference>
<dbReference type="PANTHER" id="PTHR30511">
    <property type="entry name" value="ALANINE RACEMASE"/>
    <property type="match status" value="1"/>
</dbReference>
<evidence type="ECO:0000256" key="4">
    <source>
        <dbReference type="PIRSR" id="PIRSR600821-50"/>
    </source>
</evidence>
<dbReference type="Pfam" id="PF00842">
    <property type="entry name" value="Ala_racemase_C"/>
    <property type="match status" value="1"/>
</dbReference>
<feature type="binding site" evidence="5">
    <location>
        <position position="145"/>
    </location>
    <ligand>
        <name>substrate</name>
    </ligand>
</feature>
<dbReference type="InterPro" id="IPR001608">
    <property type="entry name" value="Ala_racemase_N"/>
</dbReference>
<evidence type="ECO:0000259" key="6">
    <source>
        <dbReference type="SMART" id="SM01005"/>
    </source>
</evidence>
<accession>A0A510K2D1</accession>
<dbReference type="InterPro" id="IPR009006">
    <property type="entry name" value="Ala_racemase/Decarboxylase_C"/>
</dbReference>
<dbReference type="Gene3D" id="3.20.20.10">
    <property type="entry name" value="Alanine racemase"/>
    <property type="match status" value="1"/>
</dbReference>
<dbReference type="PANTHER" id="PTHR30511:SF0">
    <property type="entry name" value="ALANINE RACEMASE, CATABOLIC-RELATED"/>
    <property type="match status" value="1"/>
</dbReference>
<feature type="modified residue" description="N6-(pyridoxal phosphate)lysine" evidence="4">
    <location>
        <position position="31"/>
    </location>
</feature>
<dbReference type="SUPFAM" id="SSF51419">
    <property type="entry name" value="PLP-binding barrel"/>
    <property type="match status" value="1"/>
</dbReference>
<dbReference type="AlphaFoldDB" id="A0A510K2D1"/>
<comment type="cofactor">
    <cofactor evidence="1 4">
        <name>pyridoxal 5'-phosphate</name>
        <dbReference type="ChEBI" id="CHEBI:597326"/>
    </cofactor>
</comment>
<keyword evidence="2 4" id="KW-0663">Pyridoxal phosphate</keyword>
<evidence type="ECO:0000313" key="7">
    <source>
        <dbReference type="EMBL" id="BBM45830.1"/>
    </source>
</evidence>
<keyword evidence="3" id="KW-0413">Isomerase</keyword>
<keyword evidence="8" id="KW-1185">Reference proteome</keyword>
<feature type="domain" description="Alanine racemase C-terminal" evidence="6">
    <location>
        <begin position="255"/>
        <end position="390"/>
    </location>
</feature>
<evidence type="ECO:0000256" key="3">
    <source>
        <dbReference type="ARBA" id="ARBA00023235"/>
    </source>
</evidence>
<dbReference type="GO" id="GO:0008784">
    <property type="term" value="F:alanine racemase activity"/>
    <property type="evidence" value="ECO:0007669"/>
    <property type="project" value="InterPro"/>
</dbReference>
<dbReference type="Pfam" id="PF01168">
    <property type="entry name" value="Ala_racemase_N"/>
    <property type="match status" value="1"/>
</dbReference>
<sequence length="390" mass="45000">MLVNLEINRKNLKKNLEKIRSINKNLICVIKDNAYGLGIENIFPILLENSCNYFAVAYIEEAVKIHEILKNLKKEKKLDILENKKIKIMTLNYIEPKNLKYAIGNDIELTIFNFSQLSDYLKILDKSFENTILKIHIKVNSGMNRLGFDENEILELIEKIKKYEINSKNNKLEIISIFSHISDAENQIETEKQVEKYQNILKIFDENNMKYQYKHLQASPLLFKYKEKYNYDFARVGMALYGMEPLSYDVGLLDVITVKSQIINIRSVKKNDKISYGSKGIVNRDSKIGIMSVGYAHGFQKQIENSKEAYVLVNGQKAKIIGEICMDMIFVDLTDIENVGMNDEVVIVGSQKNIENEITEKITLRQVAKWAGTIQDDVLTKFLAIKKTVD</sequence>
<dbReference type="RefSeq" id="WP_026747654.1">
    <property type="nucleotide sequence ID" value="NZ_AP019831.1"/>
</dbReference>
<dbReference type="NCBIfam" id="TIGR00492">
    <property type="entry name" value="alr"/>
    <property type="match status" value="1"/>
</dbReference>
<organism evidence="7 8">
    <name type="scientific">Leptotrichia trevisanii</name>
    <dbReference type="NCBI Taxonomy" id="109328"/>
    <lineage>
        <taxon>Bacteria</taxon>
        <taxon>Fusobacteriati</taxon>
        <taxon>Fusobacteriota</taxon>
        <taxon>Fusobacteriia</taxon>
        <taxon>Fusobacteriales</taxon>
        <taxon>Leptotrichiaceae</taxon>
        <taxon>Leptotrichia</taxon>
    </lineage>
</organism>
<dbReference type="InterPro" id="IPR011079">
    <property type="entry name" value="Ala_racemase_C"/>
</dbReference>
<name>A0A510K2D1_9FUSO</name>
<feature type="binding site" evidence="5">
    <location>
        <position position="326"/>
    </location>
    <ligand>
        <name>substrate</name>
    </ligand>
</feature>
<evidence type="ECO:0000313" key="8">
    <source>
        <dbReference type="Proteomes" id="UP000422644"/>
    </source>
</evidence>
<protein>
    <submittedName>
        <fullName evidence="7">Alanine racemase</fullName>
    </submittedName>
</protein>
<dbReference type="PROSITE" id="PS00395">
    <property type="entry name" value="ALANINE_RACEMASE"/>
    <property type="match status" value="1"/>
</dbReference>
<dbReference type="OrthoDB" id="79223at2"/>
<reference evidence="7 8" key="1">
    <citation type="submission" date="2019-07" db="EMBL/GenBank/DDBJ databases">
        <title>Complete Genome Sequence of Leptotrichia trevisanii Strain JMUB3870.</title>
        <authorList>
            <person name="Watanabe S."/>
            <person name="Cui L."/>
        </authorList>
    </citation>
    <scope>NUCLEOTIDE SEQUENCE [LARGE SCALE GENOMIC DNA]</scope>
    <source>
        <strain evidence="7 8">JMUB3870</strain>
    </source>
</reference>
<dbReference type="InterPro" id="IPR029066">
    <property type="entry name" value="PLP-binding_barrel"/>
</dbReference>
<dbReference type="CDD" id="cd00430">
    <property type="entry name" value="PLPDE_III_AR"/>
    <property type="match status" value="1"/>
</dbReference>
<evidence type="ECO:0000256" key="5">
    <source>
        <dbReference type="PIRSR" id="PIRSR600821-52"/>
    </source>
</evidence>
<dbReference type="SUPFAM" id="SSF50621">
    <property type="entry name" value="Alanine racemase C-terminal domain-like"/>
    <property type="match status" value="1"/>
</dbReference>